<dbReference type="KEGG" id="bvo:Pan97_31710"/>
<gene>
    <name evidence="2" type="ORF">Pan97_31710</name>
</gene>
<dbReference type="Proteomes" id="UP000318626">
    <property type="component" value="Chromosome"/>
</dbReference>
<dbReference type="PANTHER" id="PTHR42912:SF93">
    <property type="entry name" value="N6-ADENOSINE-METHYLTRANSFERASE TMT1A"/>
    <property type="match status" value="1"/>
</dbReference>
<dbReference type="InterPro" id="IPR041698">
    <property type="entry name" value="Methyltransf_25"/>
</dbReference>
<accession>A0A518CA66</accession>
<dbReference type="InterPro" id="IPR029063">
    <property type="entry name" value="SAM-dependent_MTases_sf"/>
</dbReference>
<sequence length="228" mass="25305">MTQADPSKFFDQEKAAGYDQRWAGMAAINDAQHLLLKGILSTLGPQARLLCVGAGTGAELLALAAAFPNWQFTVVEPAPGMMQVCRRNAEAQAITQRCTFHEGYLDSLPQTEPFDAATSMLVSHFLVDREQRNRYFAEIARRVRPGGLVVNSDLATDMTSAQYEQLVRHWVSLHQWVGLETKTDHLGREVALLSEDEMKSLLIESGFVSPTLTFQALLIRTWVSEVPA</sequence>
<proteinExistence type="predicted"/>
<dbReference type="InterPro" id="IPR050508">
    <property type="entry name" value="Methyltransf_Superfamily"/>
</dbReference>
<keyword evidence="3" id="KW-1185">Reference proteome</keyword>
<dbReference type="SUPFAM" id="SSF53335">
    <property type="entry name" value="S-adenosyl-L-methionine-dependent methyltransferases"/>
    <property type="match status" value="1"/>
</dbReference>
<evidence type="ECO:0000313" key="3">
    <source>
        <dbReference type="Proteomes" id="UP000318626"/>
    </source>
</evidence>
<dbReference type="RefSeq" id="WP_165698781.1">
    <property type="nucleotide sequence ID" value="NZ_CP036289.1"/>
</dbReference>
<dbReference type="GO" id="GO:0008168">
    <property type="term" value="F:methyltransferase activity"/>
    <property type="evidence" value="ECO:0007669"/>
    <property type="project" value="TreeGrafter"/>
</dbReference>
<feature type="domain" description="Methyltransferase" evidence="1">
    <location>
        <begin position="50"/>
        <end position="147"/>
    </location>
</feature>
<dbReference type="AlphaFoldDB" id="A0A518CA66"/>
<protein>
    <recommendedName>
        <fullName evidence="1">Methyltransferase domain-containing protein</fullName>
    </recommendedName>
</protein>
<evidence type="ECO:0000313" key="2">
    <source>
        <dbReference type="EMBL" id="QDU76126.1"/>
    </source>
</evidence>
<evidence type="ECO:0000259" key="1">
    <source>
        <dbReference type="Pfam" id="PF13649"/>
    </source>
</evidence>
<dbReference type="Gene3D" id="3.40.50.150">
    <property type="entry name" value="Vaccinia Virus protein VP39"/>
    <property type="match status" value="1"/>
</dbReference>
<organism evidence="2 3">
    <name type="scientific">Bremerella volcania</name>
    <dbReference type="NCBI Taxonomy" id="2527984"/>
    <lineage>
        <taxon>Bacteria</taxon>
        <taxon>Pseudomonadati</taxon>
        <taxon>Planctomycetota</taxon>
        <taxon>Planctomycetia</taxon>
        <taxon>Pirellulales</taxon>
        <taxon>Pirellulaceae</taxon>
        <taxon>Bremerella</taxon>
    </lineage>
</organism>
<dbReference type="Pfam" id="PF13649">
    <property type="entry name" value="Methyltransf_25"/>
    <property type="match status" value="1"/>
</dbReference>
<dbReference type="PANTHER" id="PTHR42912">
    <property type="entry name" value="METHYLTRANSFERASE"/>
    <property type="match status" value="1"/>
</dbReference>
<name>A0A518CA66_9BACT</name>
<dbReference type="CDD" id="cd02440">
    <property type="entry name" value="AdoMet_MTases"/>
    <property type="match status" value="1"/>
</dbReference>
<dbReference type="EMBL" id="CP036289">
    <property type="protein sequence ID" value="QDU76126.1"/>
    <property type="molecule type" value="Genomic_DNA"/>
</dbReference>
<reference evidence="3" key="1">
    <citation type="submission" date="2019-02" db="EMBL/GenBank/DDBJ databases">
        <title>Deep-cultivation of Planctomycetes and their phenomic and genomic characterization uncovers novel biology.</title>
        <authorList>
            <person name="Wiegand S."/>
            <person name="Jogler M."/>
            <person name="Boedeker C."/>
            <person name="Pinto D."/>
            <person name="Vollmers J."/>
            <person name="Rivas-Marin E."/>
            <person name="Kohn T."/>
            <person name="Peeters S.H."/>
            <person name="Heuer A."/>
            <person name="Rast P."/>
            <person name="Oberbeckmann S."/>
            <person name="Bunk B."/>
            <person name="Jeske O."/>
            <person name="Meyerdierks A."/>
            <person name="Storesund J.E."/>
            <person name="Kallscheuer N."/>
            <person name="Luecker S."/>
            <person name="Lage O.M."/>
            <person name="Pohl T."/>
            <person name="Merkel B.J."/>
            <person name="Hornburger P."/>
            <person name="Mueller R.-W."/>
            <person name="Bruemmer F."/>
            <person name="Labrenz M."/>
            <person name="Spormann A.M."/>
            <person name="Op den Camp H."/>
            <person name="Overmann J."/>
            <person name="Amann R."/>
            <person name="Jetten M.S.M."/>
            <person name="Mascher T."/>
            <person name="Medema M.H."/>
            <person name="Devos D.P."/>
            <person name="Kaster A.-K."/>
            <person name="Ovreas L."/>
            <person name="Rohde M."/>
            <person name="Galperin M.Y."/>
            <person name="Jogler C."/>
        </authorList>
    </citation>
    <scope>NUCLEOTIDE SEQUENCE [LARGE SCALE GENOMIC DNA]</scope>
    <source>
        <strain evidence="3">Pan97</strain>
    </source>
</reference>